<reference evidence="2" key="1">
    <citation type="submission" date="2019-11" db="EMBL/GenBank/DDBJ databases">
        <authorList>
            <person name="Kojima H."/>
        </authorList>
    </citation>
    <scope>NUCLEOTIDE SEQUENCE</scope>
    <source>
        <strain evidence="2">H1576</strain>
    </source>
</reference>
<gene>
    <name evidence="2" type="ORF">GJV85_04430</name>
</gene>
<name>A0A975AZE1_9BACT</name>
<evidence type="ECO:0000313" key="3">
    <source>
        <dbReference type="Proteomes" id="UP000671852"/>
    </source>
</evidence>
<proteinExistence type="predicted"/>
<evidence type="ECO:0000313" key="2">
    <source>
        <dbReference type="EMBL" id="QSZ41382.1"/>
    </source>
</evidence>
<dbReference type="EMBL" id="CP046072">
    <property type="protein sequence ID" value="QSZ41382.1"/>
    <property type="molecule type" value="Genomic_DNA"/>
</dbReference>
<protein>
    <submittedName>
        <fullName evidence="2">Uncharacterized protein</fullName>
    </submittedName>
</protein>
<dbReference type="KEGG" id="saqt:GJV85_04430"/>
<dbReference type="RefSeq" id="WP_207562662.1">
    <property type="nucleotide sequence ID" value="NZ_CP046072.1"/>
</dbReference>
<feature type="chain" id="PRO_5037708828" evidence="1">
    <location>
        <begin position="28"/>
        <end position="419"/>
    </location>
</feature>
<dbReference type="Proteomes" id="UP000671852">
    <property type="component" value="Chromosome"/>
</dbReference>
<keyword evidence="3" id="KW-1185">Reference proteome</keyword>
<keyword evidence="1" id="KW-0732">Signal</keyword>
<reference evidence="2" key="2">
    <citation type="submission" date="2021-04" db="EMBL/GenBank/DDBJ databases">
        <title>Isolation and characterization of a novel species of the genus Sulfurimonas.</title>
        <authorList>
            <person name="Fukui M."/>
        </authorList>
    </citation>
    <scope>NUCLEOTIDE SEQUENCE</scope>
    <source>
        <strain evidence="2">H1576</strain>
    </source>
</reference>
<sequence>MFKEFKNKSYKLALITVLAISPLSLQATSSGGIIEGSSESSSAAIEDPSFEKQIVRINVGINLIRINTDILETMPVSADTTWVDEIISPMDYNAVNNLEDVKNDVYYSTVNITNLIQGKYLNIRMSPLEARLYWEASILYKNARNNNPDYKLPSMNQFPDITDTKSYTSFNEDEKVAIINVEATSSNLYNNVEAAVISLLPEDLQESVSSAKAEYDVSKEELDVAKSNIENIKAWLDDDANSDSDERAEKEEELEVSKAFEDEKSLAFDEKQSIYFELLASGAEAIESNFDESKVPLAQKLEHLLDAVDNNAIGALSMFAAAFTGMGRGYGVIDDEVKAMAIAQGLTTLIGNQKEFIIQRATRMGIGTLFAIPNIGIGSYYASAQLNKIGKYQDVVNAVLEAAEVAEEIAEETTKGAAE</sequence>
<feature type="signal peptide" evidence="1">
    <location>
        <begin position="1"/>
        <end position="27"/>
    </location>
</feature>
<dbReference type="AlphaFoldDB" id="A0A975AZE1"/>
<accession>A0A975AZE1</accession>
<organism evidence="2 3">
    <name type="scientific">Sulfurimonas aquatica</name>
    <dbReference type="NCBI Taxonomy" id="2672570"/>
    <lineage>
        <taxon>Bacteria</taxon>
        <taxon>Pseudomonadati</taxon>
        <taxon>Campylobacterota</taxon>
        <taxon>Epsilonproteobacteria</taxon>
        <taxon>Campylobacterales</taxon>
        <taxon>Sulfurimonadaceae</taxon>
        <taxon>Sulfurimonas</taxon>
    </lineage>
</organism>
<evidence type="ECO:0000256" key="1">
    <source>
        <dbReference type="SAM" id="SignalP"/>
    </source>
</evidence>